<evidence type="ECO:0000256" key="3">
    <source>
        <dbReference type="ARBA" id="ARBA00023125"/>
    </source>
</evidence>
<dbReference type="InterPro" id="IPR050808">
    <property type="entry name" value="Phage_Integrase"/>
</dbReference>
<dbReference type="PANTHER" id="PTHR30629:SF2">
    <property type="entry name" value="PROPHAGE INTEGRASE INTS-RELATED"/>
    <property type="match status" value="1"/>
</dbReference>
<dbReference type="Pfam" id="PF13356">
    <property type="entry name" value="Arm-DNA-bind_3"/>
    <property type="match status" value="1"/>
</dbReference>
<feature type="domain" description="Tyr recombinase" evidence="5">
    <location>
        <begin position="213"/>
        <end position="390"/>
    </location>
</feature>
<dbReference type="RefSeq" id="WP_022991842.1">
    <property type="nucleotide sequence ID" value="NZ_QNSA01000003.1"/>
</dbReference>
<name>A0A368V6W8_MARNT</name>
<dbReference type="InterPro" id="IPR053876">
    <property type="entry name" value="Phage_int_M"/>
</dbReference>
<evidence type="ECO:0000256" key="1">
    <source>
        <dbReference type="ARBA" id="ARBA00008857"/>
    </source>
</evidence>
<dbReference type="Pfam" id="PF22022">
    <property type="entry name" value="Phage_int_M"/>
    <property type="match status" value="1"/>
</dbReference>
<evidence type="ECO:0000259" key="5">
    <source>
        <dbReference type="PROSITE" id="PS51898"/>
    </source>
</evidence>
<evidence type="ECO:0000256" key="2">
    <source>
        <dbReference type="ARBA" id="ARBA00022908"/>
    </source>
</evidence>
<dbReference type="CDD" id="cd00801">
    <property type="entry name" value="INT_P4_C"/>
    <property type="match status" value="1"/>
</dbReference>
<keyword evidence="9" id="KW-1185">Reference proteome</keyword>
<dbReference type="InterPro" id="IPR011010">
    <property type="entry name" value="DNA_brk_join_enz"/>
</dbReference>
<gene>
    <name evidence="7" type="ORF">DET51_103337</name>
    <name evidence="6" type="ORF">DET64_103337</name>
</gene>
<reference evidence="7 8" key="1">
    <citation type="submission" date="2018-07" db="EMBL/GenBank/DDBJ databases">
        <title>Freshwater and sediment microbial communities from various areas in North America, analyzing microbe dynamics in response to fracking.</title>
        <authorList>
            <person name="Lamendella R."/>
        </authorList>
    </citation>
    <scope>NUCLEOTIDE SEQUENCE [LARGE SCALE GENOMIC DNA]</scope>
    <source>
        <strain evidence="7 8">114E</strain>
        <strain evidence="6 9">114E_o</strain>
    </source>
</reference>
<dbReference type="GO" id="GO:0003677">
    <property type="term" value="F:DNA binding"/>
    <property type="evidence" value="ECO:0007669"/>
    <property type="project" value="UniProtKB-KW"/>
</dbReference>
<dbReference type="PROSITE" id="PS51898">
    <property type="entry name" value="TYR_RECOMBINASE"/>
    <property type="match status" value="1"/>
</dbReference>
<evidence type="ECO:0000313" key="8">
    <source>
        <dbReference type="Proteomes" id="UP000252795"/>
    </source>
</evidence>
<dbReference type="Gene3D" id="3.30.160.390">
    <property type="entry name" value="Integrase, DNA-binding domain"/>
    <property type="match status" value="1"/>
</dbReference>
<sequence>MKRKEIKRTPLAETVLRSLEPDEKLYRVKDGPNQLHFTVAANGSKRWEVRFKRPDGKWSWLGVGGYPAVSAKFARKQADLIQAQVSDGKDPREVRRAEEAAKKALIEHPFSESCEYWYNKKLDDGYAKSTAKQMRGYLDNDILPELGNIPIKQITPKQCADLQHKIELSQSFDKSKKVRQALNQIFRYAIGRGICETNPASELRYIAKRRGGKTPFPHLLEPELPDFLRAVESSTSRIQTVIAMKMTLFTASRPGMVVKAEWTHVNLDLALWVVPEGNMKNRTQHIVPLPVQLVALLKKLKEMTGRSRYLFPSIGPKNPTMPTDSINKMLRGIGYKGRLTGHGSRHTASTLLHEHGWHHYHIEAQLSHKMPGVAGVYNQAAYLEARRVMMQWYADYLDALRKGLTEKQKKKFEQRVVEAMIRYRPVEPGQQVAA</sequence>
<dbReference type="InterPro" id="IPR025166">
    <property type="entry name" value="Integrase_DNA_bind_dom"/>
</dbReference>
<keyword evidence="2" id="KW-0229">DNA integration</keyword>
<dbReference type="Proteomes" id="UP000252795">
    <property type="component" value="Unassembled WGS sequence"/>
</dbReference>
<dbReference type="EMBL" id="QPJB01000003">
    <property type="protein sequence ID" value="RCW36543.1"/>
    <property type="molecule type" value="Genomic_DNA"/>
</dbReference>
<dbReference type="Gene3D" id="1.10.150.130">
    <property type="match status" value="1"/>
</dbReference>
<dbReference type="GO" id="GO:0015074">
    <property type="term" value="P:DNA integration"/>
    <property type="evidence" value="ECO:0007669"/>
    <property type="project" value="UniProtKB-KW"/>
</dbReference>
<accession>A0A368V6W8</accession>
<dbReference type="InterPro" id="IPR010998">
    <property type="entry name" value="Integrase_recombinase_N"/>
</dbReference>
<evidence type="ECO:0000313" key="9">
    <source>
        <dbReference type="Proteomes" id="UP000253065"/>
    </source>
</evidence>
<comment type="caution">
    <text evidence="7">The sequence shown here is derived from an EMBL/GenBank/DDBJ whole genome shotgun (WGS) entry which is preliminary data.</text>
</comment>
<dbReference type="InterPro" id="IPR038488">
    <property type="entry name" value="Integrase_DNA-bd_sf"/>
</dbReference>
<evidence type="ECO:0000313" key="7">
    <source>
        <dbReference type="EMBL" id="RCW36543.1"/>
    </source>
</evidence>
<dbReference type="PANTHER" id="PTHR30629">
    <property type="entry name" value="PROPHAGE INTEGRASE"/>
    <property type="match status" value="1"/>
</dbReference>
<dbReference type="SUPFAM" id="SSF56349">
    <property type="entry name" value="DNA breaking-rejoining enzymes"/>
    <property type="match status" value="1"/>
</dbReference>
<dbReference type="InterPro" id="IPR013762">
    <property type="entry name" value="Integrase-like_cat_sf"/>
</dbReference>
<keyword evidence="4" id="KW-0233">DNA recombination</keyword>
<dbReference type="EMBL" id="QNSA01000003">
    <property type="protein sequence ID" value="RBP75734.1"/>
    <property type="molecule type" value="Genomic_DNA"/>
</dbReference>
<dbReference type="InterPro" id="IPR002104">
    <property type="entry name" value="Integrase_catalytic"/>
</dbReference>
<dbReference type="AlphaFoldDB" id="A0A368V6W8"/>
<dbReference type="Proteomes" id="UP000253065">
    <property type="component" value="Unassembled WGS sequence"/>
</dbReference>
<protein>
    <submittedName>
        <fullName evidence="7">Integrase</fullName>
    </submittedName>
</protein>
<evidence type="ECO:0000256" key="4">
    <source>
        <dbReference type="ARBA" id="ARBA00023172"/>
    </source>
</evidence>
<comment type="similarity">
    <text evidence="1">Belongs to the 'phage' integrase family.</text>
</comment>
<evidence type="ECO:0000313" key="6">
    <source>
        <dbReference type="EMBL" id="RBP75734.1"/>
    </source>
</evidence>
<keyword evidence="3" id="KW-0238">DNA-binding</keyword>
<proteinExistence type="inferred from homology"/>
<dbReference type="GO" id="GO:0006310">
    <property type="term" value="P:DNA recombination"/>
    <property type="evidence" value="ECO:0007669"/>
    <property type="project" value="UniProtKB-KW"/>
</dbReference>
<organism evidence="7 8">
    <name type="scientific">Marinobacter nauticus</name>
    <name type="common">Marinobacter hydrocarbonoclasticus</name>
    <name type="synonym">Marinobacter aquaeolei</name>
    <dbReference type="NCBI Taxonomy" id="2743"/>
    <lineage>
        <taxon>Bacteria</taxon>
        <taxon>Pseudomonadati</taxon>
        <taxon>Pseudomonadota</taxon>
        <taxon>Gammaproteobacteria</taxon>
        <taxon>Pseudomonadales</taxon>
        <taxon>Marinobacteraceae</taxon>
        <taxon>Marinobacter</taxon>
    </lineage>
</organism>
<dbReference type="Gene3D" id="1.10.443.10">
    <property type="entry name" value="Intergrase catalytic core"/>
    <property type="match status" value="1"/>
</dbReference>
<dbReference type="Pfam" id="PF00589">
    <property type="entry name" value="Phage_integrase"/>
    <property type="match status" value="1"/>
</dbReference>